<evidence type="ECO:0000313" key="7">
    <source>
        <dbReference type="Proteomes" id="UP000017836"/>
    </source>
</evidence>
<dbReference type="Proteomes" id="UP000017836">
    <property type="component" value="Unassembled WGS sequence"/>
</dbReference>
<dbReference type="HOGENOM" id="CLU_036033_0_0_1"/>
<proteinExistence type="inferred from homology"/>
<reference evidence="7" key="1">
    <citation type="journal article" date="2013" name="Science">
        <title>The Amborella genome and the evolution of flowering plants.</title>
        <authorList>
            <consortium name="Amborella Genome Project"/>
        </authorList>
    </citation>
    <scope>NUCLEOTIDE SEQUENCE [LARGE SCALE GENOMIC DNA]</scope>
</reference>
<accession>W1NHL5</accession>
<evidence type="ECO:0000256" key="3">
    <source>
        <dbReference type="ARBA" id="ARBA00022692"/>
    </source>
</evidence>
<dbReference type="EMBL" id="KI397501">
    <property type="protein sequence ID" value="ERM94981.1"/>
    <property type="molecule type" value="Genomic_DNA"/>
</dbReference>
<dbReference type="GO" id="GO:0016020">
    <property type="term" value="C:membrane"/>
    <property type="evidence" value="ECO:0007669"/>
    <property type="project" value="UniProtKB-SubCell"/>
</dbReference>
<dbReference type="Gramene" id="ERM94981">
    <property type="protein sequence ID" value="ERM94981"/>
    <property type="gene ID" value="AMTR_s00009p00223100"/>
</dbReference>
<gene>
    <name evidence="6" type="ORF">AMTR_s00009p00223100</name>
</gene>
<evidence type="ECO:0000256" key="2">
    <source>
        <dbReference type="ARBA" id="ARBA00009074"/>
    </source>
</evidence>
<comment type="similarity">
    <text evidence="2">Belongs to the UPF0496 family.</text>
</comment>
<keyword evidence="4" id="KW-1133">Transmembrane helix</keyword>
<evidence type="ECO:0000256" key="1">
    <source>
        <dbReference type="ARBA" id="ARBA00004370"/>
    </source>
</evidence>
<dbReference type="OMA" id="CCILLEN"/>
<dbReference type="STRING" id="13333.W1NHL5"/>
<sequence>MTLTCIYRFRNLKSSLFCARVNAVKSNDTTKTALTPSTSAGNRLPSYRLFAEQLLEPAQKTAFEILSLSKNRPKTHCLLGDYFSKTAVASFQCSLLLKEIEQTRLQYGTLKSAIQTLIRDPVLKPTVNSPKPTVNLKEPKKYHMNPAENCQQLGTCPRQTKNLQELTENHLLAMRDLLAFSEEQTPLTLVRLELVRAMCADLTSRLEIRRTSARRWLRLCSWLGSSWTPRRLVWDWARIDAAAKGAYIVSRELDTISRLVAKVRDEVDHLRVLARFVSVRLGKRLIEAVREVARQVTRSERSFSEQLDELEEHLYLSFFTINRARKLLAKKIDKKCRTDY</sequence>
<keyword evidence="7" id="KW-1185">Reference proteome</keyword>
<dbReference type="PANTHER" id="PTHR31113:SF2">
    <property type="entry name" value="OS04G0423200 PROTEIN"/>
    <property type="match status" value="1"/>
</dbReference>
<name>W1NHL5_AMBTC</name>
<organism evidence="6 7">
    <name type="scientific">Amborella trichopoda</name>
    <dbReference type="NCBI Taxonomy" id="13333"/>
    <lineage>
        <taxon>Eukaryota</taxon>
        <taxon>Viridiplantae</taxon>
        <taxon>Streptophyta</taxon>
        <taxon>Embryophyta</taxon>
        <taxon>Tracheophyta</taxon>
        <taxon>Spermatophyta</taxon>
        <taxon>Magnoliopsida</taxon>
        <taxon>Amborellales</taxon>
        <taxon>Amborellaceae</taxon>
        <taxon>Amborella</taxon>
    </lineage>
</organism>
<dbReference type="InterPro" id="IPR007749">
    <property type="entry name" value="DUF677"/>
</dbReference>
<evidence type="ECO:0000313" key="6">
    <source>
        <dbReference type="EMBL" id="ERM94981.1"/>
    </source>
</evidence>
<evidence type="ECO:0000256" key="4">
    <source>
        <dbReference type="ARBA" id="ARBA00022989"/>
    </source>
</evidence>
<dbReference type="PANTHER" id="PTHR31113">
    <property type="entry name" value="UPF0496 PROTEIN 3-RELATED"/>
    <property type="match status" value="1"/>
</dbReference>
<keyword evidence="5" id="KW-0472">Membrane</keyword>
<dbReference type="eggNOG" id="ENOG502QU17">
    <property type="taxonomic scope" value="Eukaryota"/>
</dbReference>
<keyword evidence="3" id="KW-0812">Transmembrane</keyword>
<comment type="subcellular location">
    <subcellularLocation>
        <location evidence="1">Membrane</location>
    </subcellularLocation>
</comment>
<protein>
    <submittedName>
        <fullName evidence="6">Uncharacterized protein</fullName>
    </submittedName>
</protein>
<dbReference type="AlphaFoldDB" id="W1NHL5"/>
<evidence type="ECO:0000256" key="5">
    <source>
        <dbReference type="ARBA" id="ARBA00023136"/>
    </source>
</evidence>